<accession>A0ACC0TVD5</accession>
<dbReference type="EMBL" id="JAGFNK010000478">
    <property type="protein sequence ID" value="KAI9449707.1"/>
    <property type="molecule type" value="Genomic_DNA"/>
</dbReference>
<organism evidence="1 2">
    <name type="scientific">Russula earlei</name>
    <dbReference type="NCBI Taxonomy" id="71964"/>
    <lineage>
        <taxon>Eukaryota</taxon>
        <taxon>Fungi</taxon>
        <taxon>Dikarya</taxon>
        <taxon>Basidiomycota</taxon>
        <taxon>Agaricomycotina</taxon>
        <taxon>Agaricomycetes</taxon>
        <taxon>Russulales</taxon>
        <taxon>Russulaceae</taxon>
        <taxon>Russula</taxon>
    </lineage>
</organism>
<evidence type="ECO:0000313" key="2">
    <source>
        <dbReference type="Proteomes" id="UP001207468"/>
    </source>
</evidence>
<gene>
    <name evidence="1" type="ORF">F5148DRAFT_1291300</name>
</gene>
<sequence length="188" mass="20140">MDLGPLPPPSPNPNLTQMPPQPWPEEPPNPGKAHLLRGEQQKSPVLLQEITTTSDGANTGQTQAEGSTSSNLCSHTSKVLNTIQKGFLPQRSPEVLDATEWAHISCLLVNAIGHGLLKAAENLKETEVESAIAGATDLAPSEPACPTYFHRLTNMANLLAAHLVGTICQDSLLNNPVQEREVSSKMSR</sequence>
<evidence type="ECO:0000313" key="1">
    <source>
        <dbReference type="EMBL" id="KAI9449707.1"/>
    </source>
</evidence>
<comment type="caution">
    <text evidence="1">The sequence shown here is derived from an EMBL/GenBank/DDBJ whole genome shotgun (WGS) entry which is preliminary data.</text>
</comment>
<dbReference type="Proteomes" id="UP001207468">
    <property type="component" value="Unassembled WGS sequence"/>
</dbReference>
<keyword evidence="2" id="KW-1185">Reference proteome</keyword>
<reference evidence="1" key="1">
    <citation type="submission" date="2021-03" db="EMBL/GenBank/DDBJ databases">
        <title>Evolutionary priming and transition to the ectomycorrhizal habit in an iconic lineage of mushroom-forming fungi: is preadaptation a requirement?</title>
        <authorList>
            <consortium name="DOE Joint Genome Institute"/>
            <person name="Looney B.P."/>
            <person name="Miyauchi S."/>
            <person name="Morin E."/>
            <person name="Drula E."/>
            <person name="Courty P.E."/>
            <person name="Chicoki N."/>
            <person name="Fauchery L."/>
            <person name="Kohler A."/>
            <person name="Kuo A."/>
            <person name="LaButti K."/>
            <person name="Pangilinan J."/>
            <person name="Lipzen A."/>
            <person name="Riley R."/>
            <person name="Andreopoulos W."/>
            <person name="He G."/>
            <person name="Johnson J."/>
            <person name="Barry K.W."/>
            <person name="Grigoriev I.V."/>
            <person name="Nagy L."/>
            <person name="Hibbett D."/>
            <person name="Henrissat B."/>
            <person name="Matheny P.B."/>
            <person name="Labbe J."/>
            <person name="Martin A.F."/>
        </authorList>
    </citation>
    <scope>NUCLEOTIDE SEQUENCE</scope>
    <source>
        <strain evidence="1">BPL698</strain>
    </source>
</reference>
<proteinExistence type="predicted"/>
<protein>
    <submittedName>
        <fullName evidence="1">Uncharacterized protein</fullName>
    </submittedName>
</protein>
<name>A0ACC0TVD5_9AGAM</name>